<evidence type="ECO:0000313" key="2">
    <source>
        <dbReference type="Proteomes" id="UP000318081"/>
    </source>
</evidence>
<sequence>MNANAVIHSNPFRTGNRWCLAFRRSPMQKHRQMPRHQRIPRERLKAGHQRLLDAYRRTLCVVLIAMFASTANACKVPVFRYALERWPADTYEIVALIDGEPTGDAADALAALRSLAEPSVNVTTRVVDLAALSEAELWSVEGLENTEQTPLLQVFYPERDGQRTLCWSGALTSANLNAWIESPLRKNILREIQTGASAVWVLVEGPDPSQNDALRADLESALREATAAITIPEGVIRREDAAQYLQDHPAASMDDVLRCDIPLSIKFTIERLRHNDENEVAFRAMVDGWTESVEAPFVFPVFGRGRMIEPLPAADFDAGSIIAACRYLVGECSCSVKALNPGVDLILKTDWQQTLGDQIVMVESADSGELVELAIPPGKDEIASIARNTVAAGDAEPDDGKIWVLVVMALGALAFTMKLRMGMKAE</sequence>
<name>A0ABX5XS79_9BACT</name>
<dbReference type="EMBL" id="CP036432">
    <property type="protein sequence ID" value="QDV84839.1"/>
    <property type="molecule type" value="Genomic_DNA"/>
</dbReference>
<reference evidence="1 2" key="1">
    <citation type="submission" date="2019-02" db="EMBL/GenBank/DDBJ databases">
        <title>Deep-cultivation of Planctomycetes and their phenomic and genomic characterization uncovers novel biology.</title>
        <authorList>
            <person name="Wiegand S."/>
            <person name="Jogler M."/>
            <person name="Boedeker C."/>
            <person name="Pinto D."/>
            <person name="Vollmers J."/>
            <person name="Rivas-Marin E."/>
            <person name="Kohn T."/>
            <person name="Peeters S.H."/>
            <person name="Heuer A."/>
            <person name="Rast P."/>
            <person name="Oberbeckmann S."/>
            <person name="Bunk B."/>
            <person name="Jeske O."/>
            <person name="Meyerdierks A."/>
            <person name="Storesund J.E."/>
            <person name="Kallscheuer N."/>
            <person name="Luecker S."/>
            <person name="Lage O.M."/>
            <person name="Pohl T."/>
            <person name="Merkel B.J."/>
            <person name="Hornburger P."/>
            <person name="Mueller R.-W."/>
            <person name="Bruemmer F."/>
            <person name="Labrenz M."/>
            <person name="Spormann A.M."/>
            <person name="Op den Camp H."/>
            <person name="Overmann J."/>
            <person name="Amann R."/>
            <person name="Jetten M.S.M."/>
            <person name="Mascher T."/>
            <person name="Medema M.H."/>
            <person name="Devos D.P."/>
            <person name="Kaster A.-K."/>
            <person name="Ovreas L."/>
            <person name="Rohde M."/>
            <person name="Galperin M.Y."/>
            <person name="Jogler C."/>
        </authorList>
    </citation>
    <scope>NUCLEOTIDE SEQUENCE [LARGE SCALE GENOMIC DNA]</scope>
    <source>
        <strain evidence="1 2">TBK1r</strain>
    </source>
</reference>
<dbReference type="Proteomes" id="UP000318081">
    <property type="component" value="Chromosome"/>
</dbReference>
<evidence type="ECO:0000313" key="1">
    <source>
        <dbReference type="EMBL" id="QDV84839.1"/>
    </source>
</evidence>
<evidence type="ECO:0008006" key="3">
    <source>
        <dbReference type="Google" id="ProtNLM"/>
    </source>
</evidence>
<accession>A0ABX5XS79</accession>
<organism evidence="1 2">
    <name type="scientific">Stieleria magnilauensis</name>
    <dbReference type="NCBI Taxonomy" id="2527963"/>
    <lineage>
        <taxon>Bacteria</taxon>
        <taxon>Pseudomonadati</taxon>
        <taxon>Planctomycetota</taxon>
        <taxon>Planctomycetia</taxon>
        <taxon>Pirellulales</taxon>
        <taxon>Pirellulaceae</taxon>
        <taxon>Stieleria</taxon>
    </lineage>
</organism>
<protein>
    <recommendedName>
        <fullName evidence="3">DUF2330 domain-containing protein</fullName>
    </recommendedName>
</protein>
<proteinExistence type="predicted"/>
<gene>
    <name evidence="1" type="ORF">TBK1r_37910</name>
</gene>
<keyword evidence="2" id="KW-1185">Reference proteome</keyword>